<dbReference type="PANTHER" id="PTHR47018:SF1">
    <property type="entry name" value="TESMIN_TSO1-LIKE CXC DOMAIN-CONTAINING PROTEIN"/>
    <property type="match status" value="1"/>
</dbReference>
<dbReference type="PANTHER" id="PTHR47018">
    <property type="entry name" value="CXC DOMAIN-CONTAINING PROTEIN-RELATED"/>
    <property type="match status" value="1"/>
</dbReference>
<keyword evidence="2" id="KW-1185">Reference proteome</keyword>
<accession>A0A9Q0YRC5</accession>
<dbReference type="OrthoDB" id="6138802at2759"/>
<comment type="caution">
    <text evidence="1">The sequence shown here is derived from an EMBL/GenBank/DDBJ whole genome shotgun (WGS) entry which is preliminary data.</text>
</comment>
<proteinExistence type="predicted"/>
<evidence type="ECO:0000313" key="1">
    <source>
        <dbReference type="EMBL" id="KAJ8027190.1"/>
    </source>
</evidence>
<reference evidence="1" key="1">
    <citation type="submission" date="2021-10" db="EMBL/GenBank/DDBJ databases">
        <title>Tropical sea cucumber genome reveals ecological adaptation and Cuvierian tubules defense mechanism.</title>
        <authorList>
            <person name="Chen T."/>
        </authorList>
    </citation>
    <scope>NUCLEOTIDE SEQUENCE</scope>
    <source>
        <strain evidence="1">Nanhai2018</strain>
        <tissue evidence="1">Muscle</tissue>
    </source>
</reference>
<evidence type="ECO:0000313" key="2">
    <source>
        <dbReference type="Proteomes" id="UP001152320"/>
    </source>
</evidence>
<name>A0A9Q0YRC5_HOLLE</name>
<sequence length="116" mass="12909">MFGGLHIEITSLKVLGYLLEGSYWTGAVVQAWVTTSEPADSFLKASHVTRTRWAHQFTARSLYLLQQSAYRDYIQTLADASEVVPFEDSCDARSDACPQSSSGTSSCSWSWLCWST</sequence>
<organism evidence="1 2">
    <name type="scientific">Holothuria leucospilota</name>
    <name type="common">Black long sea cucumber</name>
    <name type="synonym">Mertensiothuria leucospilota</name>
    <dbReference type="NCBI Taxonomy" id="206669"/>
    <lineage>
        <taxon>Eukaryota</taxon>
        <taxon>Metazoa</taxon>
        <taxon>Echinodermata</taxon>
        <taxon>Eleutherozoa</taxon>
        <taxon>Echinozoa</taxon>
        <taxon>Holothuroidea</taxon>
        <taxon>Aspidochirotacea</taxon>
        <taxon>Aspidochirotida</taxon>
        <taxon>Holothuriidae</taxon>
        <taxon>Holothuria</taxon>
    </lineage>
</organism>
<protein>
    <submittedName>
        <fullName evidence="1">Uncharacterized protein</fullName>
    </submittedName>
</protein>
<dbReference type="EMBL" id="JAIZAY010000016">
    <property type="protein sequence ID" value="KAJ8027190.1"/>
    <property type="molecule type" value="Genomic_DNA"/>
</dbReference>
<gene>
    <name evidence="1" type="ORF">HOLleu_32259</name>
</gene>
<dbReference type="Proteomes" id="UP001152320">
    <property type="component" value="Chromosome 16"/>
</dbReference>
<dbReference type="AlphaFoldDB" id="A0A9Q0YRC5"/>